<protein>
    <submittedName>
        <fullName evidence="2">General stress protein 26</fullName>
    </submittedName>
</protein>
<evidence type="ECO:0000259" key="1">
    <source>
        <dbReference type="Pfam" id="PF16242"/>
    </source>
</evidence>
<dbReference type="OrthoDB" id="1432662at2"/>
<feature type="domain" description="General stress protein FMN-binding split barrel" evidence="1">
    <location>
        <begin position="7"/>
        <end position="149"/>
    </location>
</feature>
<dbReference type="SUPFAM" id="SSF50475">
    <property type="entry name" value="FMN-binding split barrel"/>
    <property type="match status" value="1"/>
</dbReference>
<sequence length="159" mass="17896">MTDKHEHERFWEIIAGMRACMVTTSDGGLIRARPMAPFVDKDARVIQFVTDDDSAKIDEMLLDRELCLSFADTKAMLFASVSGRAEISEDKRLIDKLWGPYCEAFFPDGPDSVSVITVNASRAEYWDNDKGVLKMAYEVTKAYFTDEGPNLGENAKLEL</sequence>
<dbReference type="EMBL" id="OCPC01000007">
    <property type="protein sequence ID" value="SOE18998.1"/>
    <property type="molecule type" value="Genomic_DNA"/>
</dbReference>
<dbReference type="AlphaFoldDB" id="A0A286IFU2"/>
<gene>
    <name evidence="2" type="ORF">SAMN05877838_3948</name>
</gene>
<evidence type="ECO:0000313" key="3">
    <source>
        <dbReference type="Proteomes" id="UP000219465"/>
    </source>
</evidence>
<dbReference type="InterPro" id="IPR052917">
    <property type="entry name" value="Stress-Dev_Protein"/>
</dbReference>
<evidence type="ECO:0000313" key="2">
    <source>
        <dbReference type="EMBL" id="SOE18998.1"/>
    </source>
</evidence>
<dbReference type="Gene3D" id="2.30.110.10">
    <property type="entry name" value="Electron Transport, Fmn-binding Protein, Chain A"/>
    <property type="match status" value="1"/>
</dbReference>
<reference evidence="3" key="1">
    <citation type="submission" date="2017-08" db="EMBL/GenBank/DDBJ databases">
        <authorList>
            <person name="Varghese N."/>
            <person name="Submissions S."/>
        </authorList>
    </citation>
    <scope>NUCLEOTIDE SEQUENCE [LARGE SCALE GENOMIC DNA]</scope>
    <source>
        <strain evidence="3">KCTC 23107</strain>
    </source>
</reference>
<proteinExistence type="predicted"/>
<dbReference type="Pfam" id="PF16242">
    <property type="entry name" value="Pyrid_ox_like"/>
    <property type="match status" value="1"/>
</dbReference>
<name>A0A286IFU2_9HYPH</name>
<dbReference type="PANTHER" id="PTHR34818">
    <property type="entry name" value="PROTEIN BLI-3"/>
    <property type="match status" value="1"/>
</dbReference>
<dbReference type="InterPro" id="IPR012349">
    <property type="entry name" value="Split_barrel_FMN-bd"/>
</dbReference>
<dbReference type="Proteomes" id="UP000219465">
    <property type="component" value="Unassembled WGS sequence"/>
</dbReference>
<dbReference type="RefSeq" id="WP_097109468.1">
    <property type="nucleotide sequence ID" value="NZ_OCPC01000007.1"/>
</dbReference>
<dbReference type="PANTHER" id="PTHR34818:SF1">
    <property type="entry name" value="PROTEIN BLI-3"/>
    <property type="match status" value="1"/>
</dbReference>
<keyword evidence="3" id="KW-1185">Reference proteome</keyword>
<accession>A0A286IFU2</accession>
<dbReference type="InterPro" id="IPR038725">
    <property type="entry name" value="YdaG_split_barrel_FMN-bd"/>
</dbReference>
<organism evidence="2 3">
    <name type="scientific">Hoeflea halophila</name>
    <dbReference type="NCBI Taxonomy" id="714899"/>
    <lineage>
        <taxon>Bacteria</taxon>
        <taxon>Pseudomonadati</taxon>
        <taxon>Pseudomonadota</taxon>
        <taxon>Alphaproteobacteria</taxon>
        <taxon>Hyphomicrobiales</taxon>
        <taxon>Rhizobiaceae</taxon>
        <taxon>Hoeflea</taxon>
    </lineage>
</organism>